<name>A0A2M9BWR7_9MICO</name>
<gene>
    <name evidence="3" type="ORF">CLV54_2191</name>
</gene>
<keyword evidence="2" id="KW-1133">Transmembrane helix</keyword>
<organism evidence="3 4">
    <name type="scientific">Compostimonas suwonensis</name>
    <dbReference type="NCBI Taxonomy" id="1048394"/>
    <lineage>
        <taxon>Bacteria</taxon>
        <taxon>Bacillati</taxon>
        <taxon>Actinomycetota</taxon>
        <taxon>Actinomycetes</taxon>
        <taxon>Micrococcales</taxon>
        <taxon>Microbacteriaceae</taxon>
        <taxon>Compostimonas</taxon>
    </lineage>
</organism>
<evidence type="ECO:0000256" key="2">
    <source>
        <dbReference type="SAM" id="Phobius"/>
    </source>
</evidence>
<evidence type="ECO:0000313" key="3">
    <source>
        <dbReference type="EMBL" id="PJJ62389.1"/>
    </source>
</evidence>
<feature type="compositionally biased region" description="Basic and acidic residues" evidence="1">
    <location>
        <begin position="24"/>
        <end position="39"/>
    </location>
</feature>
<accession>A0A2M9BWR7</accession>
<feature type="region of interest" description="Disordered" evidence="1">
    <location>
        <begin position="214"/>
        <end position="233"/>
    </location>
</feature>
<dbReference type="RefSeq" id="WP_245861592.1">
    <property type="nucleotide sequence ID" value="NZ_PGFB01000003.1"/>
</dbReference>
<dbReference type="AlphaFoldDB" id="A0A2M9BWR7"/>
<keyword evidence="2" id="KW-0472">Membrane</keyword>
<dbReference type="Pfam" id="PF11303">
    <property type="entry name" value="DUF3105"/>
    <property type="match status" value="1"/>
</dbReference>
<sequence length="233" mass="25256">MTPPRQSDEPAVPPQVKQSTVKQQRAEQRAAKVEAFKKKEAQRRRNRRIAWITGSVAVVAVAAFVVTSIIVTAPKPSASYEAGSDGLTIEGVETFENTAGHVEGTVDYAQIPPAGGEHNAAWLNCGIYDQPVPNENAVHALEHGAVWVTYDPSLDAETVDAIRAKMPSTYEVLSPFDGLPSPIVLSAWNAQLQLDSVDDPRFAQFFEEYWKSEKAPEPGAPCTGAFEAPGRVD</sequence>
<protein>
    <submittedName>
        <fullName evidence="3">Uncharacterized protein DUF3105</fullName>
    </submittedName>
</protein>
<keyword evidence="2" id="KW-0812">Transmembrane</keyword>
<evidence type="ECO:0000313" key="4">
    <source>
        <dbReference type="Proteomes" id="UP000230161"/>
    </source>
</evidence>
<dbReference type="Proteomes" id="UP000230161">
    <property type="component" value="Unassembled WGS sequence"/>
</dbReference>
<feature type="region of interest" description="Disordered" evidence="1">
    <location>
        <begin position="1"/>
        <end position="39"/>
    </location>
</feature>
<dbReference type="InterPro" id="IPR021454">
    <property type="entry name" value="DUF3105"/>
</dbReference>
<dbReference type="EMBL" id="PGFB01000003">
    <property type="protein sequence ID" value="PJJ62389.1"/>
    <property type="molecule type" value="Genomic_DNA"/>
</dbReference>
<evidence type="ECO:0000256" key="1">
    <source>
        <dbReference type="SAM" id="MobiDB-lite"/>
    </source>
</evidence>
<comment type="caution">
    <text evidence="3">The sequence shown here is derived from an EMBL/GenBank/DDBJ whole genome shotgun (WGS) entry which is preliminary data.</text>
</comment>
<reference evidence="3 4" key="1">
    <citation type="submission" date="2017-11" db="EMBL/GenBank/DDBJ databases">
        <title>Genomic Encyclopedia of Archaeal and Bacterial Type Strains, Phase II (KMG-II): From Individual Species to Whole Genera.</title>
        <authorList>
            <person name="Goeker M."/>
        </authorList>
    </citation>
    <scope>NUCLEOTIDE SEQUENCE [LARGE SCALE GENOMIC DNA]</scope>
    <source>
        <strain evidence="3 4">DSM 25625</strain>
    </source>
</reference>
<proteinExistence type="predicted"/>
<feature type="transmembrane region" description="Helical" evidence="2">
    <location>
        <begin position="49"/>
        <end position="71"/>
    </location>
</feature>
<keyword evidence="4" id="KW-1185">Reference proteome</keyword>